<dbReference type="OMA" id="KEAMCTE"/>
<evidence type="ECO:0000259" key="1">
    <source>
        <dbReference type="Pfam" id="PF01579"/>
    </source>
</evidence>
<dbReference type="WormBase" id="C54F6.12">
    <property type="protein sequence ID" value="CE35259"/>
    <property type="gene ID" value="WBGene00016929"/>
</dbReference>
<evidence type="ECO:0000313" key="4">
    <source>
        <dbReference type="WormBase" id="C54F6.12"/>
    </source>
</evidence>
<gene>
    <name evidence="2 4" type="ORF">C54F6.12</name>
    <name evidence="2" type="ORF">CELE_C54F6.12</name>
</gene>
<dbReference type="GeneID" id="183810"/>
<dbReference type="Proteomes" id="UP000001940">
    <property type="component" value="Chromosome V"/>
</dbReference>
<dbReference type="AGR" id="WB:WBGene00016929"/>
<dbReference type="CTD" id="183810"/>
<protein>
    <submittedName>
        <fullName evidence="2">T20D4.11-like domain-containing protein</fullName>
    </submittedName>
</protein>
<dbReference type="PANTHER" id="PTHR37429">
    <property type="entry name" value="PROTEIN CBG19148-RELATED"/>
    <property type="match status" value="1"/>
</dbReference>
<evidence type="ECO:0000313" key="2">
    <source>
        <dbReference type="EMBL" id="CCD62991.1"/>
    </source>
</evidence>
<dbReference type="STRING" id="6239.C54F6.12.1"/>
<dbReference type="PANTHER" id="PTHR37429:SF2">
    <property type="entry name" value="DUF19 DOMAIN-CONTAINING PROTEIN"/>
    <property type="match status" value="1"/>
</dbReference>
<dbReference type="InParanoid" id="O16450"/>
<dbReference type="HOGENOM" id="CLU_120142_0_0_1"/>
<dbReference type="PaxDb" id="6239-C54F6.12"/>
<reference evidence="2 3" key="1">
    <citation type="journal article" date="1998" name="Science">
        <title>Genome sequence of the nematode C. elegans: a platform for investigating biology.</title>
        <authorList>
            <consortium name="The C. elegans sequencing consortium"/>
            <person name="Sulson J.E."/>
            <person name="Waterston R."/>
        </authorList>
    </citation>
    <scope>NUCLEOTIDE SEQUENCE [LARGE SCALE GENOMIC DNA]</scope>
    <source>
        <strain evidence="2 3">Bristol N2</strain>
    </source>
</reference>
<dbReference type="SMR" id="O16450"/>
<dbReference type="AlphaFoldDB" id="O16450"/>
<accession>O16450</accession>
<dbReference type="Pfam" id="PF01579">
    <property type="entry name" value="DUF19"/>
    <property type="match status" value="1"/>
</dbReference>
<dbReference type="OrthoDB" id="5847373at2759"/>
<dbReference type="RefSeq" id="NP_504941.2">
    <property type="nucleotide sequence ID" value="NM_072540.3"/>
</dbReference>
<dbReference type="PhylomeDB" id="O16450"/>
<organism evidence="2 3">
    <name type="scientific">Caenorhabditis elegans</name>
    <dbReference type="NCBI Taxonomy" id="6239"/>
    <lineage>
        <taxon>Eukaryota</taxon>
        <taxon>Metazoa</taxon>
        <taxon>Ecdysozoa</taxon>
        <taxon>Nematoda</taxon>
        <taxon>Chromadorea</taxon>
        <taxon>Rhabditida</taxon>
        <taxon>Rhabditina</taxon>
        <taxon>Rhabditomorpha</taxon>
        <taxon>Rhabditoidea</taxon>
        <taxon>Rhabditidae</taxon>
        <taxon>Peloderinae</taxon>
        <taxon>Caenorhabditis</taxon>
    </lineage>
</organism>
<dbReference type="FunCoup" id="O16450">
    <property type="interactions" value="252"/>
</dbReference>
<dbReference type="InterPro" id="IPR002542">
    <property type="entry name" value="T20D4.11-like_dom"/>
</dbReference>
<sequence>MKSNCCFIWICLALVTIPFYVYRAQTYIFHGKFSGSLDNCSSVFDKVHILIEQDLNDTERFLRTPQYYEQISNGCEKVLTCVKASTNLTDNLELDITSLCQFYLYYHNVFSKCAKKLMRRVGQNISCIDTIFNKSFEDKKSMCEGWDSAQDCLIKKISATCKLNSRVPMRHFSSLKEAMCTEIEEVQWLEGLTDF</sequence>
<dbReference type="KEGG" id="cel:CELE_C54F6.12"/>
<dbReference type="EMBL" id="BX284605">
    <property type="protein sequence ID" value="CCD62991.1"/>
    <property type="molecule type" value="Genomic_DNA"/>
</dbReference>
<dbReference type="eggNOG" id="ENOG502TI8K">
    <property type="taxonomic scope" value="Eukaryota"/>
</dbReference>
<dbReference type="Bgee" id="WBGene00016929">
    <property type="expression patterns" value="Expressed in adult organism and 1 other cell type or tissue"/>
</dbReference>
<proteinExistence type="predicted"/>
<dbReference type="PIR" id="T31867">
    <property type="entry name" value="T31867"/>
</dbReference>
<name>O16450_CAEEL</name>
<dbReference type="UCSC" id="C54F6.12">
    <property type="organism name" value="c. elegans"/>
</dbReference>
<evidence type="ECO:0000313" key="3">
    <source>
        <dbReference type="Proteomes" id="UP000001940"/>
    </source>
</evidence>
<keyword evidence="3" id="KW-1185">Reference proteome</keyword>
<feature type="domain" description="T20D4.11-like" evidence="1">
    <location>
        <begin position="62"/>
        <end position="170"/>
    </location>
</feature>